<feature type="chain" id="PRO_5038887778" evidence="2">
    <location>
        <begin position="21"/>
        <end position="298"/>
    </location>
</feature>
<evidence type="ECO:0000256" key="1">
    <source>
        <dbReference type="SAM" id="Coils"/>
    </source>
</evidence>
<evidence type="ECO:0000259" key="3">
    <source>
        <dbReference type="PROSITE" id="PS51406"/>
    </source>
</evidence>
<dbReference type="PANTHER" id="PTHR19143">
    <property type="entry name" value="FIBRINOGEN/TENASCIN/ANGIOPOEITIN"/>
    <property type="match status" value="1"/>
</dbReference>
<organism evidence="4 5">
    <name type="scientific">Drosophila albomicans</name>
    <name type="common">Fruit fly</name>
    <dbReference type="NCBI Taxonomy" id="7291"/>
    <lineage>
        <taxon>Eukaryota</taxon>
        <taxon>Metazoa</taxon>
        <taxon>Ecdysozoa</taxon>
        <taxon>Arthropoda</taxon>
        <taxon>Hexapoda</taxon>
        <taxon>Insecta</taxon>
        <taxon>Pterygota</taxon>
        <taxon>Neoptera</taxon>
        <taxon>Endopterygota</taxon>
        <taxon>Diptera</taxon>
        <taxon>Brachycera</taxon>
        <taxon>Muscomorpha</taxon>
        <taxon>Ephydroidea</taxon>
        <taxon>Drosophilidae</taxon>
        <taxon>Drosophila</taxon>
    </lineage>
</organism>
<accession>A0A9C6STL4</accession>
<dbReference type="AlphaFoldDB" id="A0A9C6STL4"/>
<name>A0A9C6STL4_DROAB</name>
<dbReference type="InterPro" id="IPR036056">
    <property type="entry name" value="Fibrinogen-like_C"/>
</dbReference>
<dbReference type="GO" id="GO:0005615">
    <property type="term" value="C:extracellular space"/>
    <property type="evidence" value="ECO:0007669"/>
    <property type="project" value="TreeGrafter"/>
</dbReference>
<protein>
    <submittedName>
        <fullName evidence="5">Angiopoietin-2-like</fullName>
    </submittedName>
</protein>
<dbReference type="RefSeq" id="XP_051861680.1">
    <property type="nucleotide sequence ID" value="XM_052005720.1"/>
</dbReference>
<dbReference type="Proteomes" id="UP000515160">
    <property type="component" value="Chromosome 3"/>
</dbReference>
<feature type="domain" description="Fibrinogen C-terminal" evidence="3">
    <location>
        <begin position="185"/>
        <end position="298"/>
    </location>
</feature>
<dbReference type="InterPro" id="IPR050373">
    <property type="entry name" value="Fibrinogen_C-term_domain"/>
</dbReference>
<dbReference type="Pfam" id="PF00147">
    <property type="entry name" value="Fibrinogen_C"/>
    <property type="match status" value="1"/>
</dbReference>
<keyword evidence="4" id="KW-1185">Reference proteome</keyword>
<evidence type="ECO:0000313" key="5">
    <source>
        <dbReference type="RefSeq" id="XP_051861680.1"/>
    </source>
</evidence>
<dbReference type="SMART" id="SM00186">
    <property type="entry name" value="FBG"/>
    <property type="match status" value="1"/>
</dbReference>
<evidence type="ECO:0000256" key="2">
    <source>
        <dbReference type="SAM" id="SignalP"/>
    </source>
</evidence>
<dbReference type="PROSITE" id="PS51406">
    <property type="entry name" value="FIBRINOGEN_C_2"/>
    <property type="match status" value="1"/>
</dbReference>
<dbReference type="InterPro" id="IPR014716">
    <property type="entry name" value="Fibrinogen_a/b/g_C_1"/>
</dbReference>
<dbReference type="InterPro" id="IPR002181">
    <property type="entry name" value="Fibrinogen_a/b/g_C_dom"/>
</dbReference>
<feature type="signal peptide" evidence="2">
    <location>
        <begin position="1"/>
        <end position="20"/>
    </location>
</feature>
<dbReference type="SUPFAM" id="SSF56496">
    <property type="entry name" value="Fibrinogen C-terminal domain-like"/>
    <property type="match status" value="1"/>
</dbReference>
<reference evidence="5" key="1">
    <citation type="submission" date="2025-08" db="UniProtKB">
        <authorList>
            <consortium name="RefSeq"/>
        </authorList>
    </citation>
    <scope>IDENTIFICATION</scope>
    <source>
        <strain evidence="5">15112-1751.03</strain>
        <tissue evidence="5">Whole Adult</tissue>
    </source>
</reference>
<keyword evidence="2" id="KW-0732">Signal</keyword>
<evidence type="ECO:0000313" key="4">
    <source>
        <dbReference type="Proteomes" id="UP000515160"/>
    </source>
</evidence>
<proteinExistence type="predicted"/>
<gene>
    <name evidence="5" type="primary">LOC127565007</name>
</gene>
<keyword evidence="1" id="KW-0175">Coiled coil</keyword>
<dbReference type="GeneID" id="127565007"/>
<dbReference type="Gene3D" id="3.90.215.10">
    <property type="entry name" value="Gamma Fibrinogen, chain A, domain 1"/>
    <property type="match status" value="1"/>
</dbReference>
<sequence>MSRIILYTALILVAQGISFAESAINEKATQETELDEQCSAYTYKSVKPFIDYIQHVKDGLEQCELKDKEVKELKEKIVHQEVKEAIIKELRARIDDLHSNLEFQKEIIHSQMLQSKSAVNCDELKFKIVFQNDKLEEYENQLHTLNETLDEKNASLLQWERNLREINQTLAERNNELVNENNNLKVCNTNVDKLKELNENSVCGGCIPGTNSIYVDGYGSFDVLIDNNTAGTGWIVIQQRIDGKEDFYRDWDTYLGGFGSFKGDFFLGLEKIHQLTNSTRHELLIHMKNFDGSISNLG</sequence>
<feature type="coiled-coil region" evidence="1">
    <location>
        <begin position="56"/>
        <end position="197"/>
    </location>
</feature>